<dbReference type="Proteomes" id="UP001518925">
    <property type="component" value="Unassembled WGS sequence"/>
</dbReference>
<protein>
    <recommendedName>
        <fullName evidence="3">DUF4362 domain-containing protein</fullName>
    </recommendedName>
</protein>
<reference evidence="1 2" key="1">
    <citation type="submission" date="2021-02" db="EMBL/GenBank/DDBJ databases">
        <title>Bacillus sp. RD4P76, an endophyte from a halophyte.</title>
        <authorList>
            <person name="Sun J.-Q."/>
        </authorList>
    </citation>
    <scope>NUCLEOTIDE SEQUENCE [LARGE SCALE GENOMIC DNA]</scope>
    <source>
        <strain evidence="1 2">RD4P76</strain>
    </source>
</reference>
<gene>
    <name evidence="1" type="ORF">JR050_00585</name>
</gene>
<name>A0ABS2DCM2_9BACI</name>
<evidence type="ECO:0008006" key="3">
    <source>
        <dbReference type="Google" id="ProtNLM"/>
    </source>
</evidence>
<evidence type="ECO:0000313" key="1">
    <source>
        <dbReference type="EMBL" id="MBM6616188.1"/>
    </source>
</evidence>
<accession>A0ABS2DCM2</accession>
<proteinExistence type="predicted"/>
<dbReference type="PROSITE" id="PS51257">
    <property type="entry name" value="PROKAR_LIPOPROTEIN"/>
    <property type="match status" value="1"/>
</dbReference>
<comment type="caution">
    <text evidence="1">The sequence shown here is derived from an EMBL/GenBank/DDBJ whole genome shotgun (WGS) entry which is preliminary data.</text>
</comment>
<organism evidence="1 2">
    <name type="scientific">Bacillus suaedaesalsae</name>
    <dbReference type="NCBI Taxonomy" id="2810349"/>
    <lineage>
        <taxon>Bacteria</taxon>
        <taxon>Bacillati</taxon>
        <taxon>Bacillota</taxon>
        <taxon>Bacilli</taxon>
        <taxon>Bacillales</taxon>
        <taxon>Bacillaceae</taxon>
        <taxon>Bacillus</taxon>
    </lineage>
</organism>
<dbReference type="RefSeq" id="WP_204201583.1">
    <property type="nucleotide sequence ID" value="NZ_JAFELM010000003.1"/>
</dbReference>
<keyword evidence="2" id="KW-1185">Reference proteome</keyword>
<sequence length="134" mass="15009">MVIIKNLFIIATLVTVLTGCQSDLGKVVKGNITDNPENIDALNVFVNKVTMKDKAKITVLGNGIEGQEAEEVLTFNGKEIKVHRTIDDKFIEEFNCSGIQVNEEEEGTIVYTLQECSWEEKNQVMDYPLLSVKE</sequence>
<evidence type="ECO:0000313" key="2">
    <source>
        <dbReference type="Proteomes" id="UP001518925"/>
    </source>
</evidence>
<dbReference type="EMBL" id="JAFELM010000003">
    <property type="protein sequence ID" value="MBM6616188.1"/>
    <property type="molecule type" value="Genomic_DNA"/>
</dbReference>